<protein>
    <recommendedName>
        <fullName evidence="1">Helicase Helix-turn-helix domain-containing protein</fullName>
    </recommendedName>
</protein>
<dbReference type="SUPFAM" id="SSF46689">
    <property type="entry name" value="Homeodomain-like"/>
    <property type="match status" value="1"/>
</dbReference>
<reference evidence="2" key="1">
    <citation type="submission" date="2021-03" db="EMBL/GenBank/DDBJ databases">
        <title>Draft genome sequence of rust myrtle Austropuccinia psidii MF-1, a brazilian biotype.</title>
        <authorList>
            <person name="Quecine M.C."/>
            <person name="Pachon D.M.R."/>
            <person name="Bonatelli M.L."/>
            <person name="Correr F.H."/>
            <person name="Franceschini L.M."/>
            <person name="Leite T.F."/>
            <person name="Margarido G.R.A."/>
            <person name="Almeida C.A."/>
            <person name="Ferrarezi J.A."/>
            <person name="Labate C.A."/>
        </authorList>
    </citation>
    <scope>NUCLEOTIDE SEQUENCE</scope>
    <source>
        <strain evidence="2">MF-1</strain>
    </source>
</reference>
<name>A0A9Q3EQ58_9BASI</name>
<dbReference type="InterPro" id="IPR009057">
    <property type="entry name" value="Homeodomain-like_sf"/>
</dbReference>
<evidence type="ECO:0000259" key="1">
    <source>
        <dbReference type="Pfam" id="PF14493"/>
    </source>
</evidence>
<dbReference type="InterPro" id="IPR036388">
    <property type="entry name" value="WH-like_DNA-bd_sf"/>
</dbReference>
<organism evidence="2 3">
    <name type="scientific">Austropuccinia psidii MF-1</name>
    <dbReference type="NCBI Taxonomy" id="1389203"/>
    <lineage>
        <taxon>Eukaryota</taxon>
        <taxon>Fungi</taxon>
        <taxon>Dikarya</taxon>
        <taxon>Basidiomycota</taxon>
        <taxon>Pucciniomycotina</taxon>
        <taxon>Pucciniomycetes</taxon>
        <taxon>Pucciniales</taxon>
        <taxon>Sphaerophragmiaceae</taxon>
        <taxon>Austropuccinia</taxon>
    </lineage>
</organism>
<sequence>MPHLGKGTCGQIVGLCKAGLSIHAISQKLNISTTIIHDKIKKYEEKQTFKTLPIPGKHQKLNDQDKQQILRVINQHPCKNLANIKEIITAEALEWFIKLYMNKANVHV</sequence>
<accession>A0A9Q3EQ58</accession>
<dbReference type="AlphaFoldDB" id="A0A9Q3EQ58"/>
<evidence type="ECO:0000313" key="3">
    <source>
        <dbReference type="Proteomes" id="UP000765509"/>
    </source>
</evidence>
<proteinExistence type="predicted"/>
<comment type="caution">
    <text evidence="2">The sequence shown here is derived from an EMBL/GenBank/DDBJ whole genome shotgun (WGS) entry which is preliminary data.</text>
</comment>
<gene>
    <name evidence="2" type="ORF">O181_067100</name>
</gene>
<dbReference type="Proteomes" id="UP000765509">
    <property type="component" value="Unassembled WGS sequence"/>
</dbReference>
<dbReference type="InterPro" id="IPR029491">
    <property type="entry name" value="Helicase_HTH"/>
</dbReference>
<dbReference type="Gene3D" id="1.10.10.10">
    <property type="entry name" value="Winged helix-like DNA-binding domain superfamily/Winged helix DNA-binding domain"/>
    <property type="match status" value="1"/>
</dbReference>
<dbReference type="EMBL" id="AVOT02033481">
    <property type="protein sequence ID" value="MBW0527385.1"/>
    <property type="molecule type" value="Genomic_DNA"/>
</dbReference>
<keyword evidence="3" id="KW-1185">Reference proteome</keyword>
<evidence type="ECO:0000313" key="2">
    <source>
        <dbReference type="EMBL" id="MBW0527385.1"/>
    </source>
</evidence>
<feature type="domain" description="Helicase Helix-turn-helix" evidence="1">
    <location>
        <begin position="15"/>
        <end position="92"/>
    </location>
</feature>
<dbReference type="Pfam" id="PF14493">
    <property type="entry name" value="HTH_40"/>
    <property type="match status" value="1"/>
</dbReference>